<evidence type="ECO:0000313" key="5">
    <source>
        <dbReference type="Proteomes" id="UP000252733"/>
    </source>
</evidence>
<gene>
    <name evidence="4" type="ORF">DFO77_109173</name>
</gene>
<reference evidence="4 5" key="1">
    <citation type="submission" date="2018-07" db="EMBL/GenBank/DDBJ databases">
        <title>Freshwater and sediment microbial communities from various areas in North America, analyzing microbe dynamics in response to fracking.</title>
        <authorList>
            <person name="Lamendella R."/>
        </authorList>
    </citation>
    <scope>NUCLEOTIDE SEQUENCE [LARGE SCALE GENOMIC DNA]</scope>
    <source>
        <strain evidence="4 5">160A</strain>
    </source>
</reference>
<feature type="coiled-coil region" evidence="1">
    <location>
        <begin position="12"/>
        <end position="72"/>
    </location>
</feature>
<evidence type="ECO:0000259" key="2">
    <source>
        <dbReference type="Pfam" id="PF03050"/>
    </source>
</evidence>
<dbReference type="InterPro" id="IPR024463">
    <property type="entry name" value="Transposase_TnpC_homeodom"/>
</dbReference>
<evidence type="ECO:0000256" key="1">
    <source>
        <dbReference type="SAM" id="Coils"/>
    </source>
</evidence>
<dbReference type="PANTHER" id="PTHR33678:SF1">
    <property type="entry name" value="BLL1576 PROTEIN"/>
    <property type="match status" value="1"/>
</dbReference>
<dbReference type="InterPro" id="IPR052344">
    <property type="entry name" value="Transposase-related"/>
</dbReference>
<keyword evidence="1" id="KW-0175">Coiled coil</keyword>
<keyword evidence="5" id="KW-1185">Reference proteome</keyword>
<feature type="domain" description="Transposase TnpC homeodomain" evidence="3">
    <location>
        <begin position="62"/>
        <end position="140"/>
    </location>
</feature>
<organism evidence="4 5">
    <name type="scientific">Marinilabilia salmonicolor</name>
    <dbReference type="NCBI Taxonomy" id="989"/>
    <lineage>
        <taxon>Bacteria</taxon>
        <taxon>Pseudomonadati</taxon>
        <taxon>Bacteroidota</taxon>
        <taxon>Bacteroidia</taxon>
        <taxon>Marinilabiliales</taxon>
        <taxon>Marinilabiliaceae</taxon>
        <taxon>Marinilabilia</taxon>
    </lineage>
</organism>
<protein>
    <submittedName>
        <fullName evidence="4">Transposase</fullName>
    </submittedName>
</protein>
<dbReference type="AlphaFoldDB" id="A0A368V565"/>
<dbReference type="Pfam" id="PF03050">
    <property type="entry name" value="DDE_Tnp_IS66"/>
    <property type="match status" value="1"/>
</dbReference>
<dbReference type="Proteomes" id="UP000252733">
    <property type="component" value="Unassembled WGS sequence"/>
</dbReference>
<dbReference type="RefSeq" id="WP_114436956.1">
    <property type="nucleotide sequence ID" value="NZ_QPIZ01000009.1"/>
</dbReference>
<feature type="non-terminal residue" evidence="4">
    <location>
        <position position="439"/>
    </location>
</feature>
<name>A0A368V565_9BACT</name>
<sequence>MSDFSTDKDKLIQELLQERDELFQENYRLRKIDNGALMDTLEAKAQELEAVVAKKEQQIKKLTDQLAWFRHKFFGSSSEKHIAPDPDQRKIDWDGLEVLPEEKAVIEDAEKELIEYERRKPVKDKQKAVRQPLPDHLRREVEIIEPEGKQDNWVRIGEEVTEILEYKPGEAYVRQVRRIKYAEKQTTEERNTDNEQKEEKTSAIRIAPMPFLPLPRSNAGPSMLAELMMNKYFYHLPFHRQISMFKMIGVRLPASTINGWFQGSSDLLRALYNRLKEIVLESDYIQVDESTIPVINNEKHKAQKAYLWMVRSVMDNLVFFHYDKGSRAQKVVVDLLKKYQGAVQTDGYQAYSIYEQKKGVLLLGCWAHARRKFSESLKEDKTGAEYALAQIAKIYQVEQMATDQEMDYKQRAELRKRLAYPIMRAFEKWIEGYYPKALK</sequence>
<dbReference type="Pfam" id="PF13007">
    <property type="entry name" value="LZ_Tnp_IS66"/>
    <property type="match status" value="1"/>
</dbReference>
<dbReference type="InterPro" id="IPR004291">
    <property type="entry name" value="Transposase_IS66_central"/>
</dbReference>
<dbReference type="NCBIfam" id="NF033517">
    <property type="entry name" value="transpos_IS66"/>
    <property type="match status" value="1"/>
</dbReference>
<comment type="caution">
    <text evidence="4">The sequence shown here is derived from an EMBL/GenBank/DDBJ whole genome shotgun (WGS) entry which is preliminary data.</text>
</comment>
<dbReference type="EMBL" id="QPIZ01000009">
    <property type="protein sequence ID" value="RCW36209.1"/>
    <property type="molecule type" value="Genomic_DNA"/>
</dbReference>
<feature type="coiled-coil region" evidence="1">
    <location>
        <begin position="99"/>
        <end position="126"/>
    </location>
</feature>
<dbReference type="PANTHER" id="PTHR33678">
    <property type="entry name" value="BLL1576 PROTEIN"/>
    <property type="match status" value="1"/>
</dbReference>
<accession>A0A368V565</accession>
<evidence type="ECO:0000259" key="3">
    <source>
        <dbReference type="Pfam" id="PF13007"/>
    </source>
</evidence>
<evidence type="ECO:0000313" key="4">
    <source>
        <dbReference type="EMBL" id="RCW36209.1"/>
    </source>
</evidence>
<feature type="domain" description="Transposase IS66 central" evidence="2">
    <location>
        <begin position="217"/>
        <end position="432"/>
    </location>
</feature>
<proteinExistence type="predicted"/>